<proteinExistence type="predicted"/>
<protein>
    <recommendedName>
        <fullName evidence="2">Glycosyl transferase CAP10 domain-containing protein</fullName>
    </recommendedName>
</protein>
<dbReference type="InterPro" id="IPR006598">
    <property type="entry name" value="CAP10"/>
</dbReference>
<reference evidence="3 4" key="1">
    <citation type="submission" date="2019-06" db="EMBL/GenBank/DDBJ databases">
        <title>Draft genome sequence of the filamentous fungus Phialemoniopsis curvata isolated from diesel fuel.</title>
        <authorList>
            <person name="Varaljay V.A."/>
            <person name="Lyon W.J."/>
            <person name="Crouch A.L."/>
            <person name="Drake C.E."/>
            <person name="Hollomon J.M."/>
            <person name="Nadeau L.J."/>
            <person name="Nunn H.S."/>
            <person name="Stevenson B.S."/>
            <person name="Bojanowski C.L."/>
            <person name="Crookes-Goodson W.J."/>
        </authorList>
    </citation>
    <scope>NUCLEOTIDE SEQUENCE [LARGE SCALE GENOMIC DNA]</scope>
    <source>
        <strain evidence="3 4">D216</strain>
    </source>
</reference>
<dbReference type="Pfam" id="PF05686">
    <property type="entry name" value="Glyco_transf_90"/>
    <property type="match status" value="1"/>
</dbReference>
<dbReference type="PROSITE" id="PS51257">
    <property type="entry name" value="PROKAR_LIPOPROTEIN"/>
    <property type="match status" value="1"/>
</dbReference>
<feature type="transmembrane region" description="Helical" evidence="1">
    <location>
        <begin position="6"/>
        <end position="25"/>
    </location>
</feature>
<dbReference type="GeneID" id="41968754"/>
<comment type="caution">
    <text evidence="3">The sequence shown here is derived from an EMBL/GenBank/DDBJ whole genome shotgun (WGS) entry which is preliminary data.</text>
</comment>
<keyword evidence="4" id="KW-1185">Reference proteome</keyword>
<sequence>MRLRQARHLLFSTIGAGACVIFWLATKQWLKDRLDVLGATSKARKRPPSGHIFHSLHLDENQCEAVFPGLTNDINYNVALGPFKLTLGGSLGPLQVRIKNGRLYIAPRKDAVALSSELLEAQSAALHQIDRAIITSPELLPNTILSINIRDQPFGAAFSYARPAYAAPSANTPPVTRAFLMPHFSFWSWPLPFIGSMSRAAAATDAIEREVPFTRKIPKVVWRGTRSWSSSYHPRQREDLIRVTKGAPWADVQPLTGYGPVTHKTDTGDSRPHREDTSNALMIEDFCRYKYIIYTEGVTYSGRLQFHQMCKSVLLSPPIAWLQHTTHLVRPLFSSDLPLIQRNGTSKSWQGSAGEQEAWPVHYRPKEANVIFVAPDWSDLEATVNWLEEHPGTAEGIATRQRDLFVGRGYLSPAAETCYWRSLIKGWSKAVQIEENESTWEVQNLIPWETFVLGNHT</sequence>
<dbReference type="AlphaFoldDB" id="A0A507B0Q4"/>
<dbReference type="Proteomes" id="UP000319257">
    <property type="component" value="Unassembled WGS sequence"/>
</dbReference>
<keyword evidence="1" id="KW-1133">Transmembrane helix</keyword>
<dbReference type="SMART" id="SM00672">
    <property type="entry name" value="CAP10"/>
    <property type="match status" value="1"/>
</dbReference>
<organism evidence="3 4">
    <name type="scientific">Thyridium curvatum</name>
    <dbReference type="NCBI Taxonomy" id="1093900"/>
    <lineage>
        <taxon>Eukaryota</taxon>
        <taxon>Fungi</taxon>
        <taxon>Dikarya</taxon>
        <taxon>Ascomycota</taxon>
        <taxon>Pezizomycotina</taxon>
        <taxon>Sordariomycetes</taxon>
        <taxon>Sordariomycetidae</taxon>
        <taxon>Thyridiales</taxon>
        <taxon>Thyridiaceae</taxon>
        <taxon>Thyridium</taxon>
    </lineage>
</organism>
<name>A0A507B0Q4_9PEZI</name>
<dbReference type="PANTHER" id="PTHR12203:SF63">
    <property type="entry name" value="GLYCOSYL TRANSFERASE CAP10 DOMAIN-CONTAINING PROTEIN"/>
    <property type="match status" value="1"/>
</dbReference>
<evidence type="ECO:0000313" key="3">
    <source>
        <dbReference type="EMBL" id="TPX10110.1"/>
    </source>
</evidence>
<gene>
    <name evidence="3" type="ORF">E0L32_001307</name>
</gene>
<keyword evidence="1" id="KW-0472">Membrane</keyword>
<feature type="domain" description="Glycosyl transferase CAP10" evidence="2">
    <location>
        <begin position="139"/>
        <end position="434"/>
    </location>
</feature>
<evidence type="ECO:0000313" key="4">
    <source>
        <dbReference type="Proteomes" id="UP000319257"/>
    </source>
</evidence>
<evidence type="ECO:0000259" key="2">
    <source>
        <dbReference type="SMART" id="SM00672"/>
    </source>
</evidence>
<dbReference type="PANTHER" id="PTHR12203">
    <property type="entry name" value="KDEL LYS-ASP-GLU-LEU CONTAINING - RELATED"/>
    <property type="match status" value="1"/>
</dbReference>
<dbReference type="OrthoDB" id="202415at2759"/>
<accession>A0A507B0Q4</accession>
<evidence type="ECO:0000256" key="1">
    <source>
        <dbReference type="SAM" id="Phobius"/>
    </source>
</evidence>
<dbReference type="EMBL" id="SKBQ01000005">
    <property type="protein sequence ID" value="TPX10110.1"/>
    <property type="molecule type" value="Genomic_DNA"/>
</dbReference>
<dbReference type="InParanoid" id="A0A507B0Q4"/>
<dbReference type="InterPro" id="IPR051091">
    <property type="entry name" value="O-Glucosyltr/Glycosyltrsf_90"/>
</dbReference>
<dbReference type="RefSeq" id="XP_030991821.1">
    <property type="nucleotide sequence ID" value="XM_031135372.1"/>
</dbReference>
<keyword evidence="1" id="KW-0812">Transmembrane</keyword>